<accession>A0AA39LI94</accession>
<comment type="subcellular location">
    <subcellularLocation>
        <location evidence="9">Nucleus</location>
    </subcellularLocation>
</comment>
<dbReference type="SMART" id="SM00430">
    <property type="entry name" value="HOLI"/>
    <property type="match status" value="1"/>
</dbReference>
<dbReference type="SUPFAM" id="SSF57716">
    <property type="entry name" value="Glucocorticoid receptor-like (DNA-binding domain)"/>
    <property type="match status" value="1"/>
</dbReference>
<dbReference type="Gene3D" id="1.10.565.10">
    <property type="entry name" value="Retinoid X Receptor"/>
    <property type="match status" value="1"/>
</dbReference>
<keyword evidence="8 9" id="KW-0539">Nucleus</keyword>
<dbReference type="PROSITE" id="PS51843">
    <property type="entry name" value="NR_LBD"/>
    <property type="match status" value="1"/>
</dbReference>
<feature type="domain" description="NR LBD" evidence="11">
    <location>
        <begin position="158"/>
        <end position="435"/>
    </location>
</feature>
<keyword evidence="1 9" id="KW-0479">Metal-binding</keyword>
<comment type="caution">
    <text evidence="12">The sequence shown here is derived from an EMBL/GenBank/DDBJ whole genome shotgun (WGS) entry which is preliminary data.</text>
</comment>
<sequence>MKSSSFRVTDYGTMDRSCLVCGERGGSKHYGSYCCSGCKGFFRRTIRFKKIYKCMADNNCIIEKEYRNCCRACRFQKCIAVGLNPLLVHSDRGVTVDDEIPTVVPDLTTSGGAQDPMDEEIICLDELASLTPILPISGAFSGANNHLALATTNIVPTPISDDTKSICRYFVMVERLCDDFVDMSVNTANPPSDRYCINVPVEIAFEQPRAITHRYKIDWTPRTFLGAQGLKQVWCRIVGHFADWASHIPELALLDDSDKMRMLIGRSIPCIWFLIGHRSFVNNTNGLSLSAGYYFPADEEQQKFVDEEIMTLCKSLCDPLLSDFVKPMREMQTTEAEYALIRVLSFFIPVPRLSHRGREIIGSARNKYLNVLSDLVKKSNPTFGFSQIIERVGKLLMLIPVIEKISQMEDDTLGMMTVFNVAEMRGELPYEIHVRKNL</sequence>
<evidence type="ECO:0000313" key="13">
    <source>
        <dbReference type="Proteomes" id="UP001175271"/>
    </source>
</evidence>
<dbReference type="PRINTS" id="PR00047">
    <property type="entry name" value="STROIDFINGER"/>
</dbReference>
<evidence type="ECO:0000256" key="9">
    <source>
        <dbReference type="RuleBase" id="RU004334"/>
    </source>
</evidence>
<evidence type="ECO:0000259" key="10">
    <source>
        <dbReference type="PROSITE" id="PS51030"/>
    </source>
</evidence>
<dbReference type="CDD" id="cd06157">
    <property type="entry name" value="NR_LBD"/>
    <property type="match status" value="1"/>
</dbReference>
<dbReference type="PROSITE" id="PS51030">
    <property type="entry name" value="NUCLEAR_REC_DBD_2"/>
    <property type="match status" value="1"/>
</dbReference>
<evidence type="ECO:0000313" key="12">
    <source>
        <dbReference type="EMBL" id="KAK0398238.1"/>
    </source>
</evidence>
<keyword evidence="4 9" id="KW-0805">Transcription regulation</keyword>
<evidence type="ECO:0000256" key="8">
    <source>
        <dbReference type="ARBA" id="ARBA00023242"/>
    </source>
</evidence>
<gene>
    <name evidence="12" type="ORF">QR680_002490</name>
</gene>
<dbReference type="PROSITE" id="PS00031">
    <property type="entry name" value="NUCLEAR_REC_DBD_1"/>
    <property type="match status" value="1"/>
</dbReference>
<keyword evidence="13" id="KW-1185">Reference proteome</keyword>
<dbReference type="InterPro" id="IPR001628">
    <property type="entry name" value="Znf_hrmn_rcpt"/>
</dbReference>
<dbReference type="GO" id="GO:0005634">
    <property type="term" value="C:nucleus"/>
    <property type="evidence" value="ECO:0007669"/>
    <property type="project" value="UniProtKB-SubCell"/>
</dbReference>
<evidence type="ECO:0008006" key="14">
    <source>
        <dbReference type="Google" id="ProtNLM"/>
    </source>
</evidence>
<organism evidence="12 13">
    <name type="scientific">Steinernema hermaphroditum</name>
    <dbReference type="NCBI Taxonomy" id="289476"/>
    <lineage>
        <taxon>Eukaryota</taxon>
        <taxon>Metazoa</taxon>
        <taxon>Ecdysozoa</taxon>
        <taxon>Nematoda</taxon>
        <taxon>Chromadorea</taxon>
        <taxon>Rhabditida</taxon>
        <taxon>Tylenchina</taxon>
        <taxon>Panagrolaimomorpha</taxon>
        <taxon>Strongyloidoidea</taxon>
        <taxon>Steinernematidae</taxon>
        <taxon>Steinernema</taxon>
    </lineage>
</organism>
<keyword evidence="2 9" id="KW-0863">Zinc-finger</keyword>
<dbReference type="SUPFAM" id="SSF48508">
    <property type="entry name" value="Nuclear receptor ligand-binding domain"/>
    <property type="match status" value="1"/>
</dbReference>
<dbReference type="Pfam" id="PF00104">
    <property type="entry name" value="Hormone_recep"/>
    <property type="match status" value="1"/>
</dbReference>
<keyword evidence="6 9" id="KW-0804">Transcription</keyword>
<protein>
    <recommendedName>
        <fullName evidence="14">Nuclear receptor domain-containing protein</fullName>
    </recommendedName>
</protein>
<dbReference type="AlphaFoldDB" id="A0AA39LI94"/>
<evidence type="ECO:0000256" key="4">
    <source>
        <dbReference type="ARBA" id="ARBA00023015"/>
    </source>
</evidence>
<dbReference type="EMBL" id="JAUCMV010000005">
    <property type="protein sequence ID" value="KAK0398238.1"/>
    <property type="molecule type" value="Genomic_DNA"/>
</dbReference>
<feature type="domain" description="Nuclear receptor" evidence="10">
    <location>
        <begin position="15"/>
        <end position="90"/>
    </location>
</feature>
<comment type="similarity">
    <text evidence="9">Belongs to the nuclear hormone receptor family.</text>
</comment>
<dbReference type="InterPro" id="IPR013088">
    <property type="entry name" value="Znf_NHR/GATA"/>
</dbReference>
<keyword evidence="7 9" id="KW-0675">Receptor</keyword>
<dbReference type="CDD" id="cd06916">
    <property type="entry name" value="NR_DBD_like"/>
    <property type="match status" value="1"/>
</dbReference>
<dbReference type="InterPro" id="IPR052499">
    <property type="entry name" value="C.elegans_NHRs"/>
</dbReference>
<dbReference type="Gene3D" id="3.30.50.10">
    <property type="entry name" value="Erythroid Transcription Factor GATA-1, subunit A"/>
    <property type="match status" value="1"/>
</dbReference>
<keyword evidence="3 9" id="KW-0862">Zinc</keyword>
<dbReference type="SMART" id="SM00399">
    <property type="entry name" value="ZnF_C4"/>
    <property type="match status" value="1"/>
</dbReference>
<dbReference type="Proteomes" id="UP001175271">
    <property type="component" value="Unassembled WGS sequence"/>
</dbReference>
<proteinExistence type="inferred from homology"/>
<dbReference type="InterPro" id="IPR035500">
    <property type="entry name" value="NHR-like_dom_sf"/>
</dbReference>
<name>A0AA39LI94_9BILA</name>
<reference evidence="12" key="1">
    <citation type="submission" date="2023-06" db="EMBL/GenBank/DDBJ databases">
        <title>Genomic analysis of the entomopathogenic nematode Steinernema hermaphroditum.</title>
        <authorList>
            <person name="Schwarz E.M."/>
            <person name="Heppert J.K."/>
            <person name="Baniya A."/>
            <person name="Schwartz H.T."/>
            <person name="Tan C.-H."/>
            <person name="Antoshechkin I."/>
            <person name="Sternberg P.W."/>
            <person name="Goodrich-Blair H."/>
            <person name="Dillman A.R."/>
        </authorList>
    </citation>
    <scope>NUCLEOTIDE SEQUENCE</scope>
    <source>
        <strain evidence="12">PS9179</strain>
        <tissue evidence="12">Whole animal</tissue>
    </source>
</reference>
<dbReference type="PANTHER" id="PTHR47630:SF6">
    <property type="entry name" value="NUCLEAR HORMONE RECEPTOR FAMILY"/>
    <property type="match status" value="1"/>
</dbReference>
<dbReference type="GO" id="GO:0003700">
    <property type="term" value="F:DNA-binding transcription factor activity"/>
    <property type="evidence" value="ECO:0007669"/>
    <property type="project" value="InterPro"/>
</dbReference>
<evidence type="ECO:0000256" key="6">
    <source>
        <dbReference type="ARBA" id="ARBA00023163"/>
    </source>
</evidence>
<evidence type="ECO:0000256" key="2">
    <source>
        <dbReference type="ARBA" id="ARBA00022771"/>
    </source>
</evidence>
<evidence type="ECO:0000256" key="7">
    <source>
        <dbReference type="ARBA" id="ARBA00023170"/>
    </source>
</evidence>
<keyword evidence="5 9" id="KW-0238">DNA-binding</keyword>
<evidence type="ECO:0000256" key="5">
    <source>
        <dbReference type="ARBA" id="ARBA00023125"/>
    </source>
</evidence>
<dbReference type="InterPro" id="IPR000536">
    <property type="entry name" value="Nucl_hrmn_rcpt_lig-bd"/>
</dbReference>
<evidence type="ECO:0000259" key="11">
    <source>
        <dbReference type="PROSITE" id="PS51843"/>
    </source>
</evidence>
<evidence type="ECO:0000256" key="3">
    <source>
        <dbReference type="ARBA" id="ARBA00022833"/>
    </source>
</evidence>
<dbReference type="GO" id="GO:0043565">
    <property type="term" value="F:sequence-specific DNA binding"/>
    <property type="evidence" value="ECO:0007669"/>
    <property type="project" value="InterPro"/>
</dbReference>
<dbReference type="GO" id="GO:0008270">
    <property type="term" value="F:zinc ion binding"/>
    <property type="evidence" value="ECO:0007669"/>
    <property type="project" value="UniProtKB-KW"/>
</dbReference>
<dbReference type="Pfam" id="PF00105">
    <property type="entry name" value="zf-C4"/>
    <property type="match status" value="1"/>
</dbReference>
<evidence type="ECO:0000256" key="1">
    <source>
        <dbReference type="ARBA" id="ARBA00022723"/>
    </source>
</evidence>
<dbReference type="PANTHER" id="PTHR47630">
    <property type="entry name" value="NUCLEAR HORMONE RECEPTOR FAMILY-RELATED-RELATED"/>
    <property type="match status" value="1"/>
</dbReference>